<proteinExistence type="inferred from homology"/>
<dbReference type="GO" id="GO:0016020">
    <property type="term" value="C:membrane"/>
    <property type="evidence" value="ECO:0007669"/>
    <property type="project" value="UniProtKB-SubCell"/>
</dbReference>
<organism evidence="8 9">
    <name type="scientific">Pseudo-nitzschia multistriata</name>
    <dbReference type="NCBI Taxonomy" id="183589"/>
    <lineage>
        <taxon>Eukaryota</taxon>
        <taxon>Sar</taxon>
        <taxon>Stramenopiles</taxon>
        <taxon>Ochrophyta</taxon>
        <taxon>Bacillariophyta</taxon>
        <taxon>Bacillariophyceae</taxon>
        <taxon>Bacillariophycidae</taxon>
        <taxon>Bacillariales</taxon>
        <taxon>Bacillariaceae</taxon>
        <taxon>Pseudo-nitzschia</taxon>
    </lineage>
</organism>
<reference evidence="8 9" key="1">
    <citation type="submission" date="2019-01" db="EMBL/GenBank/DDBJ databases">
        <authorList>
            <person name="Ferrante I. M."/>
        </authorList>
    </citation>
    <scope>NUCLEOTIDE SEQUENCE [LARGE SCALE GENOMIC DNA]</scope>
    <source>
        <strain evidence="8 9">B856</strain>
    </source>
</reference>
<dbReference type="PANTHER" id="PTHR21347">
    <property type="entry name" value="CLEFT LIP AND PALATE ASSOCIATED TRANSMEMBRANE PROTEIN-RELATED"/>
    <property type="match status" value="1"/>
</dbReference>
<feature type="transmembrane region" description="Helical" evidence="7">
    <location>
        <begin position="419"/>
        <end position="438"/>
    </location>
</feature>
<keyword evidence="5 7" id="KW-0472">Membrane</keyword>
<evidence type="ECO:0000256" key="1">
    <source>
        <dbReference type="ARBA" id="ARBA00004141"/>
    </source>
</evidence>
<dbReference type="Proteomes" id="UP000291116">
    <property type="component" value="Unassembled WGS sequence"/>
</dbReference>
<evidence type="ECO:0000256" key="6">
    <source>
        <dbReference type="SAM" id="MobiDB-lite"/>
    </source>
</evidence>
<feature type="transmembrane region" description="Helical" evidence="7">
    <location>
        <begin position="602"/>
        <end position="622"/>
    </location>
</feature>
<evidence type="ECO:0000256" key="7">
    <source>
        <dbReference type="SAM" id="Phobius"/>
    </source>
</evidence>
<dbReference type="PANTHER" id="PTHR21347:SF0">
    <property type="entry name" value="LIPID SCRAMBLASE CLPTM1L"/>
    <property type="match status" value="1"/>
</dbReference>
<evidence type="ECO:0000313" key="8">
    <source>
        <dbReference type="EMBL" id="VEU43721.1"/>
    </source>
</evidence>
<evidence type="ECO:0000256" key="5">
    <source>
        <dbReference type="ARBA" id="ARBA00023136"/>
    </source>
</evidence>
<dbReference type="Pfam" id="PF05602">
    <property type="entry name" value="CLPTM1"/>
    <property type="match status" value="1"/>
</dbReference>
<keyword evidence="3 7" id="KW-0812">Transmembrane</keyword>
<sequence>MKPLFYPEFVKSEFEPTAEEEEIPKETILLWQQPLDKASLSKTFLISSLDCIGEENDDGSACDKEGGVNVDPSLKFAREWLDTQDRASMEDDGSIFSTIQSAAGQGIESTSILLTIGQGISNKFNSLFQTLGLVEDKTNDDDTASRKGVLERTNVHLPVSSPIWSHLMNNSPLYVHVLLVREQFYLDGPDVTLKEASKALAQANTLHSLLVGKVSLVKYDTPSHLGRPDRILLWDLAFLFRKYILQDRELGRPPWEMETTKPEYFKAYQQIQQMKIEGRKYPYWKPEVAVKYLIDEDSYPSDYAGISGMEFVRVKRTQEHPTGYAHIPALYVDEIGLTSDKYIPLNQTVTSLPLRISFDRSDMQDEEHRQGATATAGGISPARWRLLNHLSKSLENQRELGFEQSDIDDMRRLIADTNVTLLAITVLASALHMLFEFLTFKNEVHFWNNNSDLTGLSVRSLFLDLFGQIIIILYLIEQETSFLMTITAAFGVLVAFWKCHRAAGFAFVPLSEEEKGQKSSIINFLPRLFGYQFKAQRLSSKAGSKDEKGSGSKGKTKSSASDLETLTLEADRQATVWLGSALLPMVFGYTIYSLVQQEHASWYSWFITSASSGVYAFGFVLMTPQLFLNYKMKSVAHLPWRVLVYKSLNTFIDDLFAFIIRMPTMARMSCFRDDIVFFIYLYQRWLYPVDASRPVEGGGEGESAAETNVSDAKKNQ</sequence>
<dbReference type="InterPro" id="IPR008429">
    <property type="entry name" value="CLPTM1"/>
</dbReference>
<comment type="subcellular location">
    <subcellularLocation>
        <location evidence="1">Membrane</location>
        <topology evidence="1">Multi-pass membrane protein</topology>
    </subcellularLocation>
</comment>
<evidence type="ECO:0000313" key="9">
    <source>
        <dbReference type="Proteomes" id="UP000291116"/>
    </source>
</evidence>
<feature type="region of interest" description="Disordered" evidence="6">
    <location>
        <begin position="696"/>
        <end position="716"/>
    </location>
</feature>
<evidence type="ECO:0008006" key="10">
    <source>
        <dbReference type="Google" id="ProtNLM"/>
    </source>
</evidence>
<dbReference type="OrthoDB" id="378564at2759"/>
<name>A0A448ZNV4_9STRA</name>
<accession>A0A448ZNV4</accession>
<dbReference type="EMBL" id="CAACVS010000577">
    <property type="protein sequence ID" value="VEU43721.1"/>
    <property type="molecule type" value="Genomic_DNA"/>
</dbReference>
<feature type="transmembrane region" description="Helical" evidence="7">
    <location>
        <begin position="481"/>
        <end position="497"/>
    </location>
</feature>
<feature type="transmembrane region" description="Helical" evidence="7">
    <location>
        <begin position="574"/>
        <end position="595"/>
    </location>
</feature>
<keyword evidence="4 7" id="KW-1133">Transmembrane helix</keyword>
<dbReference type="AlphaFoldDB" id="A0A448ZNV4"/>
<feature type="transmembrane region" description="Helical" evidence="7">
    <location>
        <begin position="458"/>
        <end position="476"/>
    </location>
</feature>
<dbReference type="GO" id="GO:0012505">
    <property type="term" value="C:endomembrane system"/>
    <property type="evidence" value="ECO:0007669"/>
    <property type="project" value="TreeGrafter"/>
</dbReference>
<evidence type="ECO:0000256" key="4">
    <source>
        <dbReference type="ARBA" id="ARBA00022989"/>
    </source>
</evidence>
<evidence type="ECO:0000256" key="2">
    <source>
        <dbReference type="ARBA" id="ARBA00009310"/>
    </source>
</evidence>
<keyword evidence="9" id="KW-1185">Reference proteome</keyword>
<comment type="similarity">
    <text evidence="2">Belongs to the CLPTM1 family.</text>
</comment>
<gene>
    <name evidence="8" type="ORF">PSNMU_V1.4_AUG-EV-PASAV3_0107680</name>
</gene>
<evidence type="ECO:0000256" key="3">
    <source>
        <dbReference type="ARBA" id="ARBA00022692"/>
    </source>
</evidence>
<protein>
    <recommendedName>
        <fullName evidence="10">Cleft lip and palate transmembrane protein 1</fullName>
    </recommendedName>
</protein>